<evidence type="ECO:0000313" key="1">
    <source>
        <dbReference type="EMBL" id="KAJ2991227.1"/>
    </source>
</evidence>
<dbReference type="EMBL" id="JANSHE010002524">
    <property type="protein sequence ID" value="KAJ2991227.1"/>
    <property type="molecule type" value="Genomic_DNA"/>
</dbReference>
<dbReference type="Proteomes" id="UP001144978">
    <property type="component" value="Unassembled WGS sequence"/>
</dbReference>
<accession>A0ACC1PGK2</accession>
<gene>
    <name evidence="1" type="ORF">NUW54_g8254</name>
</gene>
<protein>
    <submittedName>
        <fullName evidence="1">Uncharacterized protein</fullName>
    </submittedName>
</protein>
<sequence length="845" mass="94527">MRTTTDRTTTISEFTRQPSPPLPPLLLPPAQTKSGVLCTVPPTLCLEHLGKRGPIIHSTLGCETRRLLGLCMETSMVRVSARRLHGLCMETFMAVYVCRLRSKDDHALANTNDMLWVVTYPWTLCLLLPLGSRKAIYETMSDLIPSPQIYTLGYEVQQLSSLVNEMCEDVHWQANTDDTATIFLHWSQRSSTVNKTIRKWSRRISQMFHVTTRSVQAPTTMPPRYLSRMSRLRISAQAILPSHRSEFSVDELRCLSCTDTFTPLGTRASIQILTQERDLAVTWHMSTVNVSSSIMVRLQPFRPILHCDLSHSQGPPIERYIPIVRHQMGGNASPATPFTSLLTWNHHSVLTVSRPQRSMPISKSTSKASASASHHRSPKPPPGSVDVSSGSEAESSGSDTERDDPGPLDSSEDEGDGKHKHARKRTTSGDKSARQHAHATAKDRPKRMHWGTIPAAKTYLEKKFDEWLSCGSSEARAKVAEEAAEHVVSTWRYPQTDGDVRKAVKVWFKNTAQAHRRAQKQPSEGAQGPGEPVAQQGPGHQLDVAPLLKVVKGRARSASSLWAEAHPEEVEPQTRGKNIGERQRVIKQLFESLPADEQATWRQKARDHRTSSRSNPDACFDNQRDFSRILGTILYQFPGFNYDQIGAAIIHVNLAMRDIHGDVIREQLTVGIPEDQPSFAEFEGGPTTQEQDRWRRYIAAALPSNPIRRDSRLEYAPDGRPLLRDFDNAWNRDQLACVLEAYLSAMWAFAGHPGRPDWEAIRRTPADYLPDSWISRCRFNEPSQLGLLELVLMYDALRKGEGSPAPFEFLSKSRSMPATRSEAPSADPPSHSPAQVGSQHCSANS</sequence>
<keyword evidence="2" id="KW-1185">Reference proteome</keyword>
<comment type="caution">
    <text evidence="1">The sequence shown here is derived from an EMBL/GenBank/DDBJ whole genome shotgun (WGS) entry which is preliminary data.</text>
</comment>
<proteinExistence type="predicted"/>
<reference evidence="1" key="1">
    <citation type="submission" date="2022-08" db="EMBL/GenBank/DDBJ databases">
        <title>Genome Sequence of Pycnoporus sanguineus.</title>
        <authorList>
            <person name="Buettner E."/>
        </authorList>
    </citation>
    <scope>NUCLEOTIDE SEQUENCE</scope>
    <source>
        <strain evidence="1">CG-C14</strain>
    </source>
</reference>
<evidence type="ECO:0000313" key="2">
    <source>
        <dbReference type="Proteomes" id="UP001144978"/>
    </source>
</evidence>
<name>A0ACC1PGK2_9APHY</name>
<organism evidence="1 2">
    <name type="scientific">Trametes sanguinea</name>
    <dbReference type="NCBI Taxonomy" id="158606"/>
    <lineage>
        <taxon>Eukaryota</taxon>
        <taxon>Fungi</taxon>
        <taxon>Dikarya</taxon>
        <taxon>Basidiomycota</taxon>
        <taxon>Agaricomycotina</taxon>
        <taxon>Agaricomycetes</taxon>
        <taxon>Polyporales</taxon>
        <taxon>Polyporaceae</taxon>
        <taxon>Trametes</taxon>
    </lineage>
</organism>